<evidence type="ECO:0000256" key="2">
    <source>
        <dbReference type="SAM" id="MobiDB-lite"/>
    </source>
</evidence>
<dbReference type="InterPro" id="IPR036305">
    <property type="entry name" value="RGS_sf"/>
</dbReference>
<feature type="region of interest" description="Disordered" evidence="2">
    <location>
        <begin position="61"/>
        <end position="83"/>
    </location>
</feature>
<protein>
    <submittedName>
        <fullName evidence="4">Regulator of G-protein signaling 14</fullName>
    </submittedName>
</protein>
<dbReference type="Gene3D" id="1.10.167.10">
    <property type="entry name" value="Regulator of G-protein Signalling 4, domain 2"/>
    <property type="match status" value="1"/>
</dbReference>
<dbReference type="PANTHER" id="PTHR45945">
    <property type="entry name" value="REGULATOR OF G-PROTEIN SIGNALING LOCO"/>
    <property type="match status" value="1"/>
</dbReference>
<feature type="compositionally biased region" description="Low complexity" evidence="2">
    <location>
        <begin position="65"/>
        <end position="76"/>
    </location>
</feature>
<keyword evidence="5" id="KW-1185">Reference proteome</keyword>
<feature type="region of interest" description="Disordered" evidence="2">
    <location>
        <begin position="155"/>
        <end position="197"/>
    </location>
</feature>
<evidence type="ECO:0000313" key="4">
    <source>
        <dbReference type="EMBL" id="KAK2118517.1"/>
    </source>
</evidence>
<reference evidence="4 5" key="1">
    <citation type="submission" date="2023-05" db="EMBL/GenBank/DDBJ databases">
        <title>B98-5 Cell Line De Novo Hybrid Assembly: An Optical Mapping Approach.</title>
        <authorList>
            <person name="Kananen K."/>
            <person name="Auerbach J.A."/>
            <person name="Kautto E."/>
            <person name="Blachly J.S."/>
        </authorList>
    </citation>
    <scope>NUCLEOTIDE SEQUENCE [LARGE SCALE GENOMIC DNA]</scope>
    <source>
        <strain evidence="4">B95-8</strain>
        <tissue evidence="4">Cell line</tissue>
    </source>
</reference>
<dbReference type="InterPro" id="IPR046995">
    <property type="entry name" value="RGS10/12/14-like"/>
</dbReference>
<gene>
    <name evidence="4" type="primary">RGS14_1</name>
    <name evidence="4" type="ORF">P7K49_005404</name>
</gene>
<dbReference type="SUPFAM" id="SSF48097">
    <property type="entry name" value="Regulator of G-protein signaling, RGS"/>
    <property type="match status" value="1"/>
</dbReference>
<dbReference type="Gene3D" id="1.10.196.10">
    <property type="match status" value="1"/>
</dbReference>
<dbReference type="InterPro" id="IPR044926">
    <property type="entry name" value="RGS_subdomain_2"/>
</dbReference>
<name>A0ABQ9WA61_SAGOE</name>
<dbReference type="EMBL" id="JASSZA010000002">
    <property type="protein sequence ID" value="KAK2118517.1"/>
    <property type="molecule type" value="Genomic_DNA"/>
</dbReference>
<dbReference type="InterPro" id="IPR016137">
    <property type="entry name" value="RGS"/>
</dbReference>
<evidence type="ECO:0000256" key="1">
    <source>
        <dbReference type="ARBA" id="ARBA00022468"/>
    </source>
</evidence>
<evidence type="ECO:0000259" key="3">
    <source>
        <dbReference type="PROSITE" id="PS50132"/>
    </source>
</evidence>
<sequence>MLGGRREVETAQEARNIYQEFLSSQALSPVNIDRQAWLGEEVLAEPRPDMFRAQQLQVSGGGGVWDPPLGPDLDPGSAAPPPQPRLSCPALVPQIFNLMKFDSYARFVKSPLYRECLLAEAEGRPLREPGSLRLGSPDATRKGALRTACKRGRPRSLPLGVEELGQLPPVEGPGGRPLRKSFRRGGMPPSSFVALSL</sequence>
<evidence type="ECO:0000313" key="5">
    <source>
        <dbReference type="Proteomes" id="UP001266305"/>
    </source>
</evidence>
<comment type="caution">
    <text evidence="4">The sequence shown here is derived from an EMBL/GenBank/DDBJ whole genome shotgun (WGS) entry which is preliminary data.</text>
</comment>
<dbReference type="PANTHER" id="PTHR45945:SF2">
    <property type="entry name" value="REGULATOR OF G-PROTEIN SIGNALING 14"/>
    <property type="match status" value="1"/>
</dbReference>
<dbReference type="InterPro" id="IPR024066">
    <property type="entry name" value="RGS_subdom1/3"/>
</dbReference>
<organism evidence="4 5">
    <name type="scientific">Saguinus oedipus</name>
    <name type="common">Cotton-top tamarin</name>
    <name type="synonym">Oedipomidas oedipus</name>
    <dbReference type="NCBI Taxonomy" id="9490"/>
    <lineage>
        <taxon>Eukaryota</taxon>
        <taxon>Metazoa</taxon>
        <taxon>Chordata</taxon>
        <taxon>Craniata</taxon>
        <taxon>Vertebrata</taxon>
        <taxon>Euteleostomi</taxon>
        <taxon>Mammalia</taxon>
        <taxon>Eutheria</taxon>
        <taxon>Euarchontoglires</taxon>
        <taxon>Primates</taxon>
        <taxon>Haplorrhini</taxon>
        <taxon>Platyrrhini</taxon>
        <taxon>Cebidae</taxon>
        <taxon>Callitrichinae</taxon>
        <taxon>Saguinus</taxon>
    </lineage>
</organism>
<dbReference type="Proteomes" id="UP001266305">
    <property type="component" value="Unassembled WGS sequence"/>
</dbReference>
<proteinExistence type="predicted"/>
<keyword evidence="1" id="KW-0343">GTPase activation</keyword>
<feature type="domain" description="RGS" evidence="3">
    <location>
        <begin position="9"/>
        <end position="117"/>
    </location>
</feature>
<accession>A0ABQ9WA61</accession>
<dbReference type="PROSITE" id="PS50132">
    <property type="entry name" value="RGS"/>
    <property type="match status" value="1"/>
</dbReference>